<reference evidence="1" key="1">
    <citation type="submission" date="2021-02" db="EMBL/GenBank/DDBJ databases">
        <authorList>
            <person name="Nowell W R."/>
        </authorList>
    </citation>
    <scope>NUCLEOTIDE SEQUENCE</scope>
</reference>
<dbReference type="SUPFAM" id="SSF56784">
    <property type="entry name" value="HAD-like"/>
    <property type="match status" value="1"/>
</dbReference>
<dbReference type="InterPro" id="IPR006357">
    <property type="entry name" value="HAD-SF_hydro_IIA"/>
</dbReference>
<evidence type="ECO:0000313" key="2">
    <source>
        <dbReference type="EMBL" id="CAF4103867.1"/>
    </source>
</evidence>
<comment type="caution">
    <text evidence="1">The sequence shown here is derived from an EMBL/GenBank/DDBJ whole genome shotgun (WGS) entry which is preliminary data.</text>
</comment>
<dbReference type="EMBL" id="CAJOBC010033958">
    <property type="protein sequence ID" value="CAF4103867.1"/>
    <property type="molecule type" value="Genomic_DNA"/>
</dbReference>
<evidence type="ECO:0000313" key="1">
    <source>
        <dbReference type="EMBL" id="CAF1293642.1"/>
    </source>
</evidence>
<accession>A0A815D4M2</accession>
<dbReference type="Pfam" id="PF12070">
    <property type="entry name" value="SCAI"/>
    <property type="match status" value="1"/>
</dbReference>
<proteinExistence type="predicted"/>
<dbReference type="Pfam" id="PF13344">
    <property type="entry name" value="Hydrolase_6"/>
    <property type="match status" value="1"/>
</dbReference>
<dbReference type="GO" id="GO:0003714">
    <property type="term" value="F:transcription corepressor activity"/>
    <property type="evidence" value="ECO:0007669"/>
    <property type="project" value="InterPro"/>
</dbReference>
<gene>
    <name evidence="1" type="ORF">GPM918_LOCUS28164</name>
    <name evidence="2" type="ORF">SRO942_LOCUS28631</name>
</gene>
<dbReference type="GO" id="GO:0006351">
    <property type="term" value="P:DNA-templated transcription"/>
    <property type="evidence" value="ECO:0007669"/>
    <property type="project" value="InterPro"/>
</dbReference>
<evidence type="ECO:0000313" key="3">
    <source>
        <dbReference type="Proteomes" id="UP000663829"/>
    </source>
</evidence>
<organism evidence="1 3">
    <name type="scientific">Didymodactylos carnosus</name>
    <dbReference type="NCBI Taxonomy" id="1234261"/>
    <lineage>
        <taxon>Eukaryota</taxon>
        <taxon>Metazoa</taxon>
        <taxon>Spiralia</taxon>
        <taxon>Gnathifera</taxon>
        <taxon>Rotifera</taxon>
        <taxon>Eurotatoria</taxon>
        <taxon>Bdelloidea</taxon>
        <taxon>Philodinida</taxon>
        <taxon>Philodinidae</taxon>
        <taxon>Didymodactylos</taxon>
    </lineage>
</organism>
<dbReference type="NCBIfam" id="TIGR01460">
    <property type="entry name" value="HAD-SF-IIA"/>
    <property type="match status" value="1"/>
</dbReference>
<dbReference type="EMBL" id="CAJNOQ010012168">
    <property type="protein sequence ID" value="CAF1293642.1"/>
    <property type="molecule type" value="Genomic_DNA"/>
</dbReference>
<dbReference type="InterPro" id="IPR022709">
    <property type="entry name" value="SCAI"/>
</dbReference>
<feature type="non-terminal residue" evidence="1">
    <location>
        <position position="1"/>
    </location>
</feature>
<dbReference type="Proteomes" id="UP000663829">
    <property type="component" value="Unassembled WGS sequence"/>
</dbReference>
<dbReference type="PANTHER" id="PTHR14269:SF4">
    <property type="entry name" value="CAT EYE SYNDROME CRITICAL REGION PROTEIN 5"/>
    <property type="match status" value="1"/>
</dbReference>
<keyword evidence="3" id="KW-1185">Reference proteome</keyword>
<dbReference type="OrthoDB" id="10251048at2759"/>
<feature type="non-terminal residue" evidence="1">
    <location>
        <position position="575"/>
    </location>
</feature>
<dbReference type="GO" id="GO:0005739">
    <property type="term" value="C:mitochondrion"/>
    <property type="evidence" value="ECO:0007669"/>
    <property type="project" value="TreeGrafter"/>
</dbReference>
<dbReference type="AlphaFoldDB" id="A0A815D4M2"/>
<dbReference type="PANTHER" id="PTHR14269">
    <property type="entry name" value="CDP-DIACYLGLYCEROL--GLYCEROL-3-PHOSPHATE 3-PHOSPHATIDYLTRANSFERASE-RELATED"/>
    <property type="match status" value="1"/>
</dbReference>
<dbReference type="GO" id="GO:0046474">
    <property type="term" value="P:glycerophospholipid biosynthetic process"/>
    <property type="evidence" value="ECO:0007669"/>
    <property type="project" value="TreeGrafter"/>
</dbReference>
<sequence>EILIIGNYQDQIKFNELTLDMFRLLHDVEGEPTESDSDEGSLQSLAPSTCHRDLYLCDDRGDRDLLNRYYPHKSDGYDTYSKVKVEQSYDFGGCKTNGRQEDSLENNSHIIPSTLSTTMSVQSTSDKRSVQAMKEVHGGHPIKRERDMEGRELDPIRFKAYPNEILDCYASDNGVTTETKIADKLDRIIDNTGQILTRLDVVLRQMYELSEYTYGPCIQYMITVFKAFGVAASFIVPQLADVQQIPIPDILKDGNFWKDFATKMDGINEAVSQIMIKTTDLTMHQECYQAYEGADLRQPEKHLKRTDDCRTLGNLYRTTTDEGHVRWPQFGFLFDIDGVLTRGRKLLPYTREAFRKLVDFSGNFRIPTVFVTNAGNELRSSKATKLSHILGIQILPEQVIMSHSPLKLYTEFHKKHCLITGQGPIAEIAKNLGFTKVTTTDQLCDAFPNLDMVDHKKRRGFVRWETNLQLVVDVLMTNGNPSSPITRVPSPHLPVLASNADLLWMAEAPLPRFGHGSYMFCLENVYKKISGHPLQYTAIVGKPSEITYYHAEYCVSRHAQELGIRKPIKRLYAVG</sequence>
<dbReference type="InterPro" id="IPR036412">
    <property type="entry name" value="HAD-like_sf"/>
</dbReference>
<dbReference type="Gene3D" id="3.40.50.1000">
    <property type="entry name" value="HAD superfamily/HAD-like"/>
    <property type="match status" value="2"/>
</dbReference>
<dbReference type="Proteomes" id="UP000681722">
    <property type="component" value="Unassembled WGS sequence"/>
</dbReference>
<name>A0A815D4M2_9BILA</name>
<dbReference type="InterPro" id="IPR023214">
    <property type="entry name" value="HAD_sf"/>
</dbReference>
<protein>
    <submittedName>
        <fullName evidence="1">Uncharacterized protein</fullName>
    </submittedName>
</protein>
<dbReference type="InterPro" id="IPR050324">
    <property type="entry name" value="CDP-alcohol_PTase-I"/>
</dbReference>